<dbReference type="GeneID" id="75112254"/>
<evidence type="ECO:0000313" key="4">
    <source>
        <dbReference type="Proteomes" id="UP000284205"/>
    </source>
</evidence>
<organism evidence="1 6">
    <name type="scientific">Bacteroides caccae</name>
    <dbReference type="NCBI Taxonomy" id="47678"/>
    <lineage>
        <taxon>Bacteria</taxon>
        <taxon>Pseudomonadati</taxon>
        <taxon>Bacteroidota</taxon>
        <taxon>Bacteroidia</taxon>
        <taxon>Bacteroidales</taxon>
        <taxon>Bacteroidaceae</taxon>
        <taxon>Bacteroides</taxon>
    </lineage>
</organism>
<evidence type="ECO:0000313" key="2">
    <source>
        <dbReference type="EMBL" id="RGR72484.1"/>
    </source>
</evidence>
<evidence type="ECO:0000313" key="1">
    <source>
        <dbReference type="EMBL" id="KAA5481276.1"/>
    </source>
</evidence>
<dbReference type="AlphaFoldDB" id="A0A413MP30"/>
<accession>A0A413MP30</accession>
<dbReference type="Proteomes" id="UP000284205">
    <property type="component" value="Unassembled WGS sequence"/>
</dbReference>
<gene>
    <name evidence="2" type="ORF">DWY26_07195</name>
    <name evidence="3" type="ORF">DXA49_17680</name>
    <name evidence="1" type="ORF">F2Y39_01120</name>
</gene>
<dbReference type="EMBL" id="QSCS01000032">
    <property type="protein sequence ID" value="RGY23223.1"/>
    <property type="molecule type" value="Genomic_DNA"/>
</dbReference>
<reference evidence="1 6" key="2">
    <citation type="journal article" date="2019" name="Nat. Med.">
        <title>A library of human gut bacterial isolates paired with longitudinal multiomics data enables mechanistic microbiome research.</title>
        <authorList>
            <person name="Poyet M."/>
            <person name="Groussin M."/>
            <person name="Gibbons S.M."/>
            <person name="Avila-Pacheco J."/>
            <person name="Jiang X."/>
            <person name="Kearney S.M."/>
            <person name="Perrotta A.R."/>
            <person name="Berdy B."/>
            <person name="Zhao S."/>
            <person name="Lieberman T.D."/>
            <person name="Swanson P.K."/>
            <person name="Smith M."/>
            <person name="Roesemann S."/>
            <person name="Alexander J.E."/>
            <person name="Rich S.A."/>
            <person name="Livny J."/>
            <person name="Vlamakis H."/>
            <person name="Clish C."/>
            <person name="Bullock K."/>
            <person name="Deik A."/>
            <person name="Scott J."/>
            <person name="Pierce K.A."/>
            <person name="Xavier R.J."/>
            <person name="Alm E.J."/>
        </authorList>
    </citation>
    <scope>NUCLEOTIDE SEQUENCE [LARGE SCALE GENOMIC DNA]</scope>
    <source>
        <strain evidence="1 6">BIOML-A25</strain>
    </source>
</reference>
<sequence>MKIKYTIWGVLAGTAGLILTSCEEKGLLVSSNDTAYLRFANDMTKDTTTVSFKMYNEGEDAEIPIEVSVYGQMQNEDLHFNVSADAERTTLPANLYVLPADCKIRKGLLTDTIYVTLKNDPILKTETKVLALQVVEANAVKQGDYLYSRALISVTDRLFKPDWWLVNDAGTEENPGNSVDWFYLGEYSEKKYQMFLDELKKDDMVFDGKNKQVLRKYSLRLKNTLKQMNEGKNKEDWVKDEHGNVITVEVAG</sequence>
<dbReference type="Proteomes" id="UP000427825">
    <property type="component" value="Unassembled WGS sequence"/>
</dbReference>
<dbReference type="Pfam" id="PF16132">
    <property type="entry name" value="DUF4843"/>
    <property type="match status" value="1"/>
</dbReference>
<dbReference type="EMBL" id="QRUO01000005">
    <property type="protein sequence ID" value="RGR72484.1"/>
    <property type="molecule type" value="Genomic_DNA"/>
</dbReference>
<name>A0A413MP30_9BACE</name>
<dbReference type="InterPro" id="IPR032299">
    <property type="entry name" value="DUF4843"/>
</dbReference>
<evidence type="ECO:0000313" key="6">
    <source>
        <dbReference type="Proteomes" id="UP000427825"/>
    </source>
</evidence>
<dbReference type="EMBL" id="VVYJ01000001">
    <property type="protein sequence ID" value="KAA5481276.1"/>
    <property type="molecule type" value="Genomic_DNA"/>
</dbReference>
<comment type="caution">
    <text evidence="1">The sequence shown here is derived from an EMBL/GenBank/DDBJ whole genome shotgun (WGS) entry which is preliminary data.</text>
</comment>
<evidence type="ECO:0000313" key="3">
    <source>
        <dbReference type="EMBL" id="RGY23223.1"/>
    </source>
</evidence>
<protein>
    <submittedName>
        <fullName evidence="1">DUF4843 domain-containing protein</fullName>
    </submittedName>
</protein>
<evidence type="ECO:0000313" key="5">
    <source>
        <dbReference type="Proteomes" id="UP000284431"/>
    </source>
</evidence>
<dbReference type="Proteomes" id="UP000284431">
    <property type="component" value="Unassembled WGS sequence"/>
</dbReference>
<proteinExistence type="predicted"/>
<dbReference type="PROSITE" id="PS51257">
    <property type="entry name" value="PROKAR_LIPOPROTEIN"/>
    <property type="match status" value="1"/>
</dbReference>
<reference evidence="4 5" key="1">
    <citation type="submission" date="2018-08" db="EMBL/GenBank/DDBJ databases">
        <title>A genome reference for cultivated species of the human gut microbiota.</title>
        <authorList>
            <person name="Zou Y."/>
            <person name="Xue W."/>
            <person name="Luo G."/>
        </authorList>
    </citation>
    <scope>NUCLEOTIDE SEQUENCE [LARGE SCALE GENOMIC DNA]</scope>
    <source>
        <strain evidence="2 4">AF24-29LB</strain>
        <strain evidence="3 5">OF02-6LB</strain>
    </source>
</reference>
<dbReference type="RefSeq" id="WP_005682503.1">
    <property type="nucleotide sequence ID" value="NZ_CABMOQ010000018.1"/>
</dbReference>